<evidence type="ECO:0000256" key="3">
    <source>
        <dbReference type="SAM" id="MobiDB-lite"/>
    </source>
</evidence>
<sequence>MNRNASDKGKKRSREFESDARSKRQSTDHDGNVVLFRVCCPIDKSGQVIGKGGDIIRSIRDKTGARVKLDDPVKGLNERAIIIYSPDKPGAETCGAQDALLRVIEQMHEPDGKEQQSPAAQAEKAELVMVIDRQYMAMIVGKRGECVTRMREATGCTILIQKSGHISPLAGPDEETIKVDGPYESVKLAGKLIVDRIRDGVQRSVRPAPSTLALAYLGPQPSMAPPGGPTLLPPAPGYGPQIPSQPAGRPFVPPPDVMMPPGVVLHSLKPVGVQGADVMIKTEYRLLVLDDRVGGIIGKGGERLRAIREESRADVVVEKNQAACSPGDRMVICSSSELLDSEICAAAEALMMSASRVVSDRGAADATGMVSLKLLVTGGQMGAIIGVKGGIIKQLMSDTGAQINIPEHSKESKRENEVLKISGKPKQVMEAARLVTMLLRGSMIRQQTQNAGTNTPAPSLTSNANLHQVPVQQYMSTPLPLQQPIQQPPMQQQYTVYTQPQDVRSYNNAPPAGPPPQQYQPPPQQYSTAVPGALAPLPTPTQQQQQQQRTAAPVVYQGYNSSTTQQYTGYAVPPAATIQPGGYALPPAASLPSPPQQSGYNNPYLPQKQPAIPPGFGFASVPSSNSGNDPSFMSQGRGSGGMTSSMVLPTSPPLGSLLNPIISSTGLQPGIVQYTVHISPLQVGKLLGARGSNVASIRKSSLARIKVHDNDPSAPDRKVDITGTLAQVSQAMGAIQAMLSSMEGSSSDVRRR</sequence>
<dbReference type="SMART" id="SM00322">
    <property type="entry name" value="KH"/>
    <property type="match status" value="5"/>
</dbReference>
<gene>
    <name evidence="5" type="ORF">CEUSTIGMA_g6867.t1</name>
</gene>
<dbReference type="PANTHER" id="PTHR10288">
    <property type="entry name" value="KH DOMAIN CONTAINING RNA BINDING PROTEIN"/>
    <property type="match status" value="1"/>
</dbReference>
<dbReference type="GO" id="GO:0003723">
    <property type="term" value="F:RNA binding"/>
    <property type="evidence" value="ECO:0007669"/>
    <property type="project" value="UniProtKB-UniRule"/>
</dbReference>
<feature type="compositionally biased region" description="Low complexity" evidence="3">
    <location>
        <begin position="533"/>
        <end position="553"/>
    </location>
</feature>
<dbReference type="CDD" id="cd22408">
    <property type="entry name" value="KH-I_Vigilin_rpt4"/>
    <property type="match status" value="1"/>
</dbReference>
<proteinExistence type="predicted"/>
<evidence type="ECO:0000259" key="4">
    <source>
        <dbReference type="SMART" id="SM00322"/>
    </source>
</evidence>
<dbReference type="Proteomes" id="UP000232323">
    <property type="component" value="Unassembled WGS sequence"/>
</dbReference>
<keyword evidence="1" id="KW-0677">Repeat</keyword>
<reference evidence="5 6" key="1">
    <citation type="submission" date="2017-08" db="EMBL/GenBank/DDBJ databases">
        <title>Acidophilic green algal genome provides insights into adaptation to an acidic environment.</title>
        <authorList>
            <person name="Hirooka S."/>
            <person name="Hirose Y."/>
            <person name="Kanesaki Y."/>
            <person name="Higuchi S."/>
            <person name="Fujiwara T."/>
            <person name="Onuma R."/>
            <person name="Era A."/>
            <person name="Ohbayashi R."/>
            <person name="Uzuka A."/>
            <person name="Nozaki H."/>
            <person name="Yoshikawa H."/>
            <person name="Miyagishima S.Y."/>
        </authorList>
    </citation>
    <scope>NUCLEOTIDE SEQUENCE [LARGE SCALE GENOMIC DNA]</scope>
    <source>
        <strain evidence="5 6">NIES-2499</strain>
    </source>
</reference>
<dbReference type="InterPro" id="IPR036612">
    <property type="entry name" value="KH_dom_type_1_sf"/>
</dbReference>
<dbReference type="InterPro" id="IPR004087">
    <property type="entry name" value="KH_dom"/>
</dbReference>
<feature type="compositionally biased region" description="Polar residues" evidence="3">
    <location>
        <begin position="621"/>
        <end position="644"/>
    </location>
</feature>
<keyword evidence="2" id="KW-0694">RNA-binding</keyword>
<feature type="region of interest" description="Disordered" evidence="3">
    <location>
        <begin position="586"/>
        <end position="644"/>
    </location>
</feature>
<dbReference type="InterPro" id="IPR004088">
    <property type="entry name" value="KH_dom_type_1"/>
</dbReference>
<comment type="caution">
    <text evidence="5">The sequence shown here is derived from an EMBL/GenBank/DDBJ whole genome shotgun (WGS) entry which is preliminary data.</text>
</comment>
<evidence type="ECO:0000313" key="6">
    <source>
        <dbReference type="Proteomes" id="UP000232323"/>
    </source>
</evidence>
<protein>
    <recommendedName>
        <fullName evidence="4">K Homology domain-containing protein</fullName>
    </recommendedName>
</protein>
<feature type="domain" description="K Homology" evidence="4">
    <location>
        <begin position="32"/>
        <end position="105"/>
    </location>
</feature>
<dbReference type="STRING" id="1157962.A0A250X8N8"/>
<feature type="region of interest" description="Disordered" evidence="3">
    <location>
        <begin position="503"/>
        <end position="553"/>
    </location>
</feature>
<feature type="domain" description="K Homology" evidence="4">
    <location>
        <begin position="123"/>
        <end position="198"/>
    </location>
</feature>
<organism evidence="5 6">
    <name type="scientific">Chlamydomonas eustigma</name>
    <dbReference type="NCBI Taxonomy" id="1157962"/>
    <lineage>
        <taxon>Eukaryota</taxon>
        <taxon>Viridiplantae</taxon>
        <taxon>Chlorophyta</taxon>
        <taxon>core chlorophytes</taxon>
        <taxon>Chlorophyceae</taxon>
        <taxon>CS clade</taxon>
        <taxon>Chlamydomonadales</taxon>
        <taxon>Chlamydomonadaceae</taxon>
        <taxon>Chlamydomonas</taxon>
    </lineage>
</organism>
<dbReference type="PROSITE" id="PS50084">
    <property type="entry name" value="KH_TYPE_1"/>
    <property type="match status" value="5"/>
</dbReference>
<feature type="domain" description="K Homology" evidence="4">
    <location>
        <begin position="670"/>
        <end position="740"/>
    </location>
</feature>
<feature type="domain" description="K Homology" evidence="4">
    <location>
        <begin position="280"/>
        <end position="355"/>
    </location>
</feature>
<dbReference type="Gene3D" id="3.30.1370.10">
    <property type="entry name" value="K Homology domain, type 1"/>
    <property type="match status" value="5"/>
</dbReference>
<accession>A0A250X8N8</accession>
<evidence type="ECO:0000256" key="1">
    <source>
        <dbReference type="ARBA" id="ARBA00022737"/>
    </source>
</evidence>
<dbReference type="CDD" id="cd00105">
    <property type="entry name" value="KH-I"/>
    <property type="match status" value="2"/>
</dbReference>
<dbReference type="SUPFAM" id="SSF54791">
    <property type="entry name" value="Eukaryotic type KH-domain (KH-domain type I)"/>
    <property type="match status" value="5"/>
</dbReference>
<dbReference type="AlphaFoldDB" id="A0A250X8N8"/>
<dbReference type="CDD" id="cd22459">
    <property type="entry name" value="KH-I_PEPPER_rpt1_like"/>
    <property type="match status" value="2"/>
</dbReference>
<dbReference type="EMBL" id="BEGY01000042">
    <property type="protein sequence ID" value="GAX79426.1"/>
    <property type="molecule type" value="Genomic_DNA"/>
</dbReference>
<dbReference type="Pfam" id="PF00013">
    <property type="entry name" value="KH_1"/>
    <property type="match status" value="5"/>
</dbReference>
<keyword evidence="6" id="KW-1185">Reference proteome</keyword>
<name>A0A250X8N8_9CHLO</name>
<evidence type="ECO:0000256" key="2">
    <source>
        <dbReference type="PROSITE-ProRule" id="PRU00117"/>
    </source>
</evidence>
<feature type="domain" description="K Homology" evidence="4">
    <location>
        <begin position="368"/>
        <end position="440"/>
    </location>
</feature>
<feature type="region of interest" description="Disordered" evidence="3">
    <location>
        <begin position="1"/>
        <end position="27"/>
    </location>
</feature>
<dbReference type="OrthoDB" id="1937934at2759"/>
<feature type="compositionally biased region" description="Pro residues" evidence="3">
    <location>
        <begin position="511"/>
        <end position="524"/>
    </location>
</feature>
<evidence type="ECO:0000313" key="5">
    <source>
        <dbReference type="EMBL" id="GAX79426.1"/>
    </source>
</evidence>